<reference evidence="3 4" key="1">
    <citation type="submission" date="2018-05" db="EMBL/GenBank/DDBJ databases">
        <title>Genomic Encyclopedia of Type Strains, Phase IV (KMG-IV): sequencing the most valuable type-strain genomes for metagenomic binning, comparative biology and taxonomic classification.</title>
        <authorList>
            <person name="Goeker M."/>
        </authorList>
    </citation>
    <scope>NUCLEOTIDE SEQUENCE [LARGE SCALE GENOMIC DNA]</scope>
    <source>
        <strain evidence="3 4">DSM 25134</strain>
    </source>
</reference>
<keyword evidence="4" id="KW-1185">Reference proteome</keyword>
<feature type="chain" id="PRO_5016325758" evidence="1">
    <location>
        <begin position="22"/>
        <end position="173"/>
    </location>
</feature>
<protein>
    <submittedName>
        <fullName evidence="3">CNP1-like family protein</fullName>
    </submittedName>
</protein>
<keyword evidence="1" id="KW-0732">Signal</keyword>
<feature type="signal peptide" evidence="1">
    <location>
        <begin position="1"/>
        <end position="21"/>
    </location>
</feature>
<dbReference type="InterPro" id="IPR014861">
    <property type="entry name" value="CNP1-like_dom"/>
</dbReference>
<comment type="caution">
    <text evidence="3">The sequence shown here is derived from an EMBL/GenBank/DDBJ whole genome shotgun (WGS) entry which is preliminary data.</text>
</comment>
<accession>A0A318JPH3</accession>
<evidence type="ECO:0000313" key="3">
    <source>
        <dbReference type="EMBL" id="PXX49973.1"/>
    </source>
</evidence>
<sequence>MKLSRYGLAVAGLLLALNAQASEYSKSFNNTNYALDDVQPWAEGKFSIPDYPAAPDWVGFYVGPEVANKYFADSKSMTVGEDGVIRLILRVQSPSGAENLSVEGIQCAEGTYRSYAFGDSINKRWIESMRADWRKIAYDDKARRTLREDLCVEKTAPKSAEQAVKLLRAAPWR</sequence>
<evidence type="ECO:0000259" key="2">
    <source>
        <dbReference type="Pfam" id="PF08750"/>
    </source>
</evidence>
<gene>
    <name evidence="3" type="ORF">DFR38_103153</name>
</gene>
<dbReference type="OrthoDB" id="8612340at2"/>
<dbReference type="Pfam" id="PF08750">
    <property type="entry name" value="CNP1"/>
    <property type="match status" value="1"/>
</dbReference>
<proteinExistence type="predicted"/>
<organism evidence="3 4">
    <name type="scientific">Aquitalea magnusonii</name>
    <dbReference type="NCBI Taxonomy" id="332411"/>
    <lineage>
        <taxon>Bacteria</taxon>
        <taxon>Pseudomonadati</taxon>
        <taxon>Pseudomonadota</taxon>
        <taxon>Betaproteobacteria</taxon>
        <taxon>Neisseriales</taxon>
        <taxon>Chromobacteriaceae</taxon>
        <taxon>Aquitalea</taxon>
    </lineage>
</organism>
<dbReference type="EMBL" id="QJKC01000003">
    <property type="protein sequence ID" value="PXX49973.1"/>
    <property type="molecule type" value="Genomic_DNA"/>
</dbReference>
<dbReference type="RefSeq" id="WP_059285660.1">
    <property type="nucleotide sequence ID" value="NZ_LNQU01000035.1"/>
</dbReference>
<feature type="domain" description="CNP1-like uncharacterised" evidence="2">
    <location>
        <begin position="38"/>
        <end position="168"/>
    </location>
</feature>
<dbReference type="AlphaFoldDB" id="A0A318JPH3"/>
<evidence type="ECO:0000256" key="1">
    <source>
        <dbReference type="SAM" id="SignalP"/>
    </source>
</evidence>
<evidence type="ECO:0000313" key="4">
    <source>
        <dbReference type="Proteomes" id="UP000248395"/>
    </source>
</evidence>
<dbReference type="Proteomes" id="UP000248395">
    <property type="component" value="Unassembled WGS sequence"/>
</dbReference>
<name>A0A318JPH3_9NEIS</name>